<comment type="caution">
    <text evidence="1">The sequence shown here is derived from an EMBL/GenBank/DDBJ whole genome shotgun (WGS) entry which is preliminary data.</text>
</comment>
<name>A0A021VU60_9CELL</name>
<organism evidence="1 2">
    <name type="scientific">Actinotalea ferrariae CF5-4</name>
    <dbReference type="NCBI Taxonomy" id="948458"/>
    <lineage>
        <taxon>Bacteria</taxon>
        <taxon>Bacillati</taxon>
        <taxon>Actinomycetota</taxon>
        <taxon>Actinomycetes</taxon>
        <taxon>Micrococcales</taxon>
        <taxon>Cellulomonadaceae</taxon>
        <taxon>Actinotalea</taxon>
    </lineage>
</organism>
<dbReference type="RefSeq" id="WP_034222668.1">
    <property type="nucleotide sequence ID" value="NZ_AXCW01000022.1"/>
</dbReference>
<evidence type="ECO:0000313" key="2">
    <source>
        <dbReference type="Proteomes" id="UP000019753"/>
    </source>
</evidence>
<dbReference type="AlphaFoldDB" id="A0A021VU60"/>
<dbReference type="Proteomes" id="UP000019753">
    <property type="component" value="Unassembled WGS sequence"/>
</dbReference>
<dbReference type="EMBL" id="AXCW01000022">
    <property type="protein sequence ID" value="EYR64663.1"/>
    <property type="molecule type" value="Genomic_DNA"/>
</dbReference>
<reference evidence="1 2" key="1">
    <citation type="submission" date="2014-01" db="EMBL/GenBank/DDBJ databases">
        <title>Actinotalea ferrariae CF5-4.</title>
        <authorList>
            <person name="Chen F."/>
            <person name="Li Y."/>
            <person name="Wang G."/>
        </authorList>
    </citation>
    <scope>NUCLEOTIDE SEQUENCE [LARGE SCALE GENOMIC DNA]</scope>
    <source>
        <strain evidence="1 2">CF5-4</strain>
    </source>
</reference>
<protein>
    <submittedName>
        <fullName evidence="1">Uncharacterized protein</fullName>
    </submittedName>
</protein>
<proteinExistence type="predicted"/>
<accession>A0A021VU60</accession>
<keyword evidence="2" id="KW-1185">Reference proteome</keyword>
<gene>
    <name evidence="1" type="ORF">N866_07065</name>
</gene>
<sequence length="77" mass="8485">MTAPRCASSCPLVERLVIDHGRATGRDERLVRLAYGIGVDDARLADLIRALLAEMPTTADPRGWLTARLHDLDQETT</sequence>
<evidence type="ECO:0000313" key="1">
    <source>
        <dbReference type="EMBL" id="EYR64663.1"/>
    </source>
</evidence>